<gene>
    <name evidence="3" type="ORF">JOM49_006206</name>
</gene>
<feature type="domain" description="CAAX prenyl protease 2/Lysostaphin resistance protein A-like" evidence="2">
    <location>
        <begin position="115"/>
        <end position="225"/>
    </location>
</feature>
<organism evidence="3 4">
    <name type="scientific">Amycolatopsis magusensis</name>
    <dbReference type="NCBI Taxonomy" id="882444"/>
    <lineage>
        <taxon>Bacteria</taxon>
        <taxon>Bacillati</taxon>
        <taxon>Actinomycetota</taxon>
        <taxon>Actinomycetes</taxon>
        <taxon>Pseudonocardiales</taxon>
        <taxon>Pseudonocardiaceae</taxon>
        <taxon>Amycolatopsis</taxon>
    </lineage>
</organism>
<evidence type="ECO:0000313" key="3">
    <source>
        <dbReference type="EMBL" id="MBP2184680.1"/>
    </source>
</evidence>
<evidence type="ECO:0000313" key="4">
    <source>
        <dbReference type="Proteomes" id="UP000741013"/>
    </source>
</evidence>
<dbReference type="Pfam" id="PF02517">
    <property type="entry name" value="Rce1-like"/>
    <property type="match status" value="1"/>
</dbReference>
<protein>
    <submittedName>
        <fullName evidence="3">Membrane protease YdiL (CAAX protease family)</fullName>
    </submittedName>
</protein>
<feature type="transmembrane region" description="Helical" evidence="1">
    <location>
        <begin position="35"/>
        <end position="52"/>
    </location>
</feature>
<feature type="transmembrane region" description="Helical" evidence="1">
    <location>
        <begin position="213"/>
        <end position="235"/>
    </location>
</feature>
<feature type="transmembrane region" description="Helical" evidence="1">
    <location>
        <begin position="183"/>
        <end position="206"/>
    </location>
</feature>
<feature type="transmembrane region" description="Helical" evidence="1">
    <location>
        <begin position="149"/>
        <end position="171"/>
    </location>
</feature>
<dbReference type="Proteomes" id="UP000741013">
    <property type="component" value="Unassembled WGS sequence"/>
</dbReference>
<dbReference type="InterPro" id="IPR003675">
    <property type="entry name" value="Rce1/LyrA-like_dom"/>
</dbReference>
<dbReference type="EMBL" id="JAGGMS010000001">
    <property type="protein sequence ID" value="MBP2184680.1"/>
    <property type="molecule type" value="Genomic_DNA"/>
</dbReference>
<keyword evidence="1" id="KW-0812">Transmembrane</keyword>
<keyword evidence="4" id="KW-1185">Reference proteome</keyword>
<name>A0ABS4PZ22_9PSEU</name>
<evidence type="ECO:0000259" key="2">
    <source>
        <dbReference type="Pfam" id="PF02517"/>
    </source>
</evidence>
<comment type="caution">
    <text evidence="3">The sequence shown here is derived from an EMBL/GenBank/DDBJ whole genome shotgun (WGS) entry which is preliminary data.</text>
</comment>
<keyword evidence="3" id="KW-0378">Hydrolase</keyword>
<dbReference type="GO" id="GO:0006508">
    <property type="term" value="P:proteolysis"/>
    <property type="evidence" value="ECO:0007669"/>
    <property type="project" value="UniProtKB-KW"/>
</dbReference>
<reference evidence="3 4" key="1">
    <citation type="submission" date="2021-03" db="EMBL/GenBank/DDBJ databases">
        <title>Sequencing the genomes of 1000 actinobacteria strains.</title>
        <authorList>
            <person name="Klenk H.-P."/>
        </authorList>
    </citation>
    <scope>NUCLEOTIDE SEQUENCE [LARGE SCALE GENOMIC DNA]</scope>
    <source>
        <strain evidence="3 4">DSM 45510</strain>
    </source>
</reference>
<dbReference type="RefSeq" id="WP_209667665.1">
    <property type="nucleotide sequence ID" value="NZ_JAGGMS010000001.1"/>
</dbReference>
<accession>A0ABS4PZ22</accession>
<keyword evidence="1" id="KW-0472">Membrane</keyword>
<feature type="transmembrane region" description="Helical" evidence="1">
    <location>
        <begin position="12"/>
        <end position="29"/>
    </location>
</feature>
<keyword evidence="1" id="KW-1133">Transmembrane helix</keyword>
<dbReference type="PIRSF" id="PIRSF026622">
    <property type="entry name" value="Proteas_026622"/>
    <property type="match status" value="1"/>
</dbReference>
<sequence length="238" mass="24722">MSVRTGGGPRVLAVVVAVLLLAAATFLANRVLPGWAYPVCGTIAALLLVVLARASGVASPEMGLGRRHLGRGAVVGLIGMGVVLLAFGVALAVPALRPLFDDGRVGSPDLTEVLWQTLIRIPLGTVLIEEVAFRGVLPALLGADQRWRWGPVLGAAGLFGLWHLLPSLALVRNAAVAETFGGFPLWLVSALAMLGAAGAGVFLHWWRHTGRSLLAPMAVHTATNSGGLAAAWLVLAHR</sequence>
<evidence type="ECO:0000256" key="1">
    <source>
        <dbReference type="SAM" id="Phobius"/>
    </source>
</evidence>
<dbReference type="GO" id="GO:0008233">
    <property type="term" value="F:peptidase activity"/>
    <property type="evidence" value="ECO:0007669"/>
    <property type="project" value="UniProtKB-KW"/>
</dbReference>
<feature type="transmembrane region" description="Helical" evidence="1">
    <location>
        <begin position="73"/>
        <end position="93"/>
    </location>
</feature>
<keyword evidence="3" id="KW-0645">Protease</keyword>
<dbReference type="InterPro" id="IPR015837">
    <property type="entry name" value="UCP026622_CAAX_protease"/>
</dbReference>
<proteinExistence type="predicted"/>